<protein>
    <submittedName>
        <fullName evidence="4">Succinate-semialdehyde dehydrogenase (NADP(+))</fullName>
    </submittedName>
</protein>
<dbReference type="Gene3D" id="3.40.605.10">
    <property type="entry name" value="Aldehyde Dehydrogenase, Chain A, domain 1"/>
    <property type="match status" value="1"/>
</dbReference>
<dbReference type="SUPFAM" id="SSF53720">
    <property type="entry name" value="ALDH-like"/>
    <property type="match status" value="1"/>
</dbReference>
<gene>
    <name evidence="4" type="ORF">C9927_03955</name>
</gene>
<evidence type="ECO:0000313" key="4">
    <source>
        <dbReference type="EMBL" id="PTB88511.1"/>
    </source>
</evidence>
<dbReference type="InterPro" id="IPR016160">
    <property type="entry name" value="Ald_DH_CS_CYS"/>
</dbReference>
<dbReference type="AlphaFoldDB" id="A0A2T4CU21"/>
<dbReference type="InterPro" id="IPR016163">
    <property type="entry name" value="Ald_DH_C"/>
</dbReference>
<dbReference type="EMBL" id="PYVF01000055">
    <property type="protein sequence ID" value="PTB88511.1"/>
    <property type="molecule type" value="Genomic_DNA"/>
</dbReference>
<sequence>MRWFHDTADSFAVSNPATGAAFAWVPDATARDAEAAVVAAATEFASWSGLAARERANVLFRWADLLLEHRAELGALLSYEQGKPVTEAVGEIEYSASYIQWFAEEATRLYGDTIPAPAAAKRILVTKQPVGVVGVITPWNFPMAMLARKAAAALAAGCTLVAKPAQETPLSAFALQRLAVRAGIPAEAFAIVASTAAAAIGEVLTQHPAVAKFSFTGSTRVGRLLAAQCASTVKRVSLELGGNAPFIVFADADIEAALDGLMLAKFRNAGQTCVCANRVLVAASIADEFTERLAARVNALRVGAAFAESGSPADVQIGPLVHERAAAGLRELLERALVDGARLVGSTAVRGTGAWLHPCVVADVDNDSELAQSELFGPIAPVITFADEAEALALANATDYGLAAYVYSRDIGCCLRMAASLQFGMVGVNDGAISNAAAPFGGMKQSGYGREGSKYGLDDYVETKYISIGGL</sequence>
<dbReference type="Proteomes" id="UP000242087">
    <property type="component" value="Unassembled WGS sequence"/>
</dbReference>
<dbReference type="PANTHER" id="PTHR43353">
    <property type="entry name" value="SUCCINATE-SEMIALDEHYDE DEHYDROGENASE, MITOCHONDRIAL"/>
    <property type="match status" value="1"/>
</dbReference>
<dbReference type="InterPro" id="IPR050740">
    <property type="entry name" value="Aldehyde_DH_Superfamily"/>
</dbReference>
<proteinExistence type="inferred from homology"/>
<name>A0A2T4CU21_9GAMM</name>
<evidence type="ECO:0000256" key="2">
    <source>
        <dbReference type="ARBA" id="ARBA00023002"/>
    </source>
</evidence>
<evidence type="ECO:0000256" key="1">
    <source>
        <dbReference type="ARBA" id="ARBA00009986"/>
    </source>
</evidence>
<dbReference type="PANTHER" id="PTHR43353:SF5">
    <property type="entry name" value="SUCCINATE-SEMIALDEHYDE DEHYDROGENASE, MITOCHONDRIAL"/>
    <property type="match status" value="1"/>
</dbReference>
<dbReference type="FunFam" id="3.40.605.10:FF:000005">
    <property type="entry name" value="Succinate-semialdehyde dehydrogenase I"/>
    <property type="match status" value="1"/>
</dbReference>
<dbReference type="InterPro" id="IPR015590">
    <property type="entry name" value="Aldehyde_DH_dom"/>
</dbReference>
<dbReference type="Gene3D" id="3.40.309.10">
    <property type="entry name" value="Aldehyde Dehydrogenase, Chain A, domain 2"/>
    <property type="match status" value="1"/>
</dbReference>
<organism evidence="4 5">
    <name type="scientific">Pseudidiomarina aestuarii</name>
    <dbReference type="NCBI Taxonomy" id="624146"/>
    <lineage>
        <taxon>Bacteria</taxon>
        <taxon>Pseudomonadati</taxon>
        <taxon>Pseudomonadota</taxon>
        <taxon>Gammaproteobacteria</taxon>
        <taxon>Alteromonadales</taxon>
        <taxon>Idiomarinaceae</taxon>
        <taxon>Pseudidiomarina</taxon>
    </lineage>
</organism>
<dbReference type="InterPro" id="IPR016161">
    <property type="entry name" value="Ald_DH/histidinol_DH"/>
</dbReference>
<accession>A0A2T4CU21</accession>
<dbReference type="InterPro" id="IPR029510">
    <property type="entry name" value="Ald_DH_CS_GLU"/>
</dbReference>
<evidence type="ECO:0000256" key="3">
    <source>
        <dbReference type="RuleBase" id="RU003345"/>
    </source>
</evidence>
<comment type="caution">
    <text evidence="4">The sequence shown here is derived from an EMBL/GenBank/DDBJ whole genome shotgun (WGS) entry which is preliminary data.</text>
</comment>
<dbReference type="GO" id="GO:0004777">
    <property type="term" value="F:succinate-semialdehyde dehydrogenase (NAD+) activity"/>
    <property type="evidence" value="ECO:0007669"/>
    <property type="project" value="TreeGrafter"/>
</dbReference>
<comment type="similarity">
    <text evidence="1 3">Belongs to the aldehyde dehydrogenase family.</text>
</comment>
<dbReference type="PROSITE" id="PS00687">
    <property type="entry name" value="ALDEHYDE_DEHYDR_GLU"/>
    <property type="match status" value="1"/>
</dbReference>
<reference evidence="4 5" key="1">
    <citation type="submission" date="2018-03" db="EMBL/GenBank/DDBJ databases">
        <title>Cross-interface Injection: A General Nanoliter Liquid Handling Method Applied to Single Cells Genome Amplification Automated Nanoliter Liquid Handling Applied to Single Cell Multiple Displacement Amplification.</title>
        <authorList>
            <person name="Yun J."/>
            <person name="Xu P."/>
            <person name="Xu J."/>
            <person name="Dai X."/>
            <person name="Wang Y."/>
            <person name="Zheng X."/>
            <person name="Cao C."/>
            <person name="Yi Q."/>
            <person name="Zhu Y."/>
            <person name="Wang L."/>
            <person name="Dong Z."/>
            <person name="Huang Y."/>
            <person name="Huang L."/>
            <person name="Du W."/>
        </authorList>
    </citation>
    <scope>NUCLEOTIDE SEQUENCE [LARGE SCALE GENOMIC DNA]</scope>
    <source>
        <strain evidence="4 5">A12-4</strain>
    </source>
</reference>
<dbReference type="FunFam" id="3.40.309.10:FF:000004">
    <property type="entry name" value="Succinate-semialdehyde dehydrogenase I"/>
    <property type="match status" value="1"/>
</dbReference>
<dbReference type="InterPro" id="IPR016162">
    <property type="entry name" value="Ald_DH_N"/>
</dbReference>
<dbReference type="GO" id="GO:0009450">
    <property type="term" value="P:gamma-aminobutyric acid catabolic process"/>
    <property type="evidence" value="ECO:0007669"/>
    <property type="project" value="TreeGrafter"/>
</dbReference>
<dbReference type="Pfam" id="PF00171">
    <property type="entry name" value="Aldedh"/>
    <property type="match status" value="1"/>
</dbReference>
<dbReference type="PROSITE" id="PS00070">
    <property type="entry name" value="ALDEHYDE_DEHYDR_CYS"/>
    <property type="match status" value="1"/>
</dbReference>
<dbReference type="CDD" id="cd07103">
    <property type="entry name" value="ALDH_F5_SSADH_GabD"/>
    <property type="match status" value="1"/>
</dbReference>
<evidence type="ECO:0000313" key="5">
    <source>
        <dbReference type="Proteomes" id="UP000242087"/>
    </source>
</evidence>
<keyword evidence="2 3" id="KW-0560">Oxidoreductase</keyword>